<evidence type="ECO:0000256" key="3">
    <source>
        <dbReference type="ARBA" id="ARBA00012071"/>
    </source>
</evidence>
<accession>A0A1G5AIQ8</accession>
<feature type="binding site" evidence="13">
    <location>
        <begin position="63"/>
        <end position="70"/>
    </location>
    <ligand>
        <name>ATP</name>
        <dbReference type="ChEBI" id="CHEBI:30616"/>
    </ligand>
</feature>
<dbReference type="AlphaFoldDB" id="A0A1G5AIQ8"/>
<comment type="similarity">
    <text evidence="13">Belongs to the LpxK family.</text>
</comment>
<evidence type="ECO:0000313" key="15">
    <source>
        <dbReference type="Proteomes" id="UP000198870"/>
    </source>
</evidence>
<dbReference type="PANTHER" id="PTHR42724">
    <property type="entry name" value="TETRAACYLDISACCHARIDE 4'-KINASE"/>
    <property type="match status" value="1"/>
</dbReference>
<dbReference type="UniPathway" id="UPA00359">
    <property type="reaction ID" value="UER00482"/>
</dbReference>
<proteinExistence type="inferred from homology"/>
<keyword evidence="6 13" id="KW-0441">Lipid A biosynthesis</keyword>
<dbReference type="Pfam" id="PF02606">
    <property type="entry name" value="LpxK"/>
    <property type="match status" value="1"/>
</dbReference>
<dbReference type="Proteomes" id="UP000198870">
    <property type="component" value="Unassembled WGS sequence"/>
</dbReference>
<evidence type="ECO:0000256" key="1">
    <source>
        <dbReference type="ARBA" id="ARBA00002274"/>
    </source>
</evidence>
<evidence type="ECO:0000256" key="11">
    <source>
        <dbReference type="ARBA" id="ARBA00023098"/>
    </source>
</evidence>
<evidence type="ECO:0000256" key="12">
    <source>
        <dbReference type="ARBA" id="ARBA00029757"/>
    </source>
</evidence>
<dbReference type="InterPro" id="IPR027417">
    <property type="entry name" value="P-loop_NTPase"/>
</dbReference>
<gene>
    <name evidence="13" type="primary">lpxK</name>
    <name evidence="14" type="ORF">SAMN05216233_101218</name>
</gene>
<keyword evidence="7 13" id="KW-0808">Transferase</keyword>
<dbReference type="PANTHER" id="PTHR42724:SF1">
    <property type="entry name" value="TETRAACYLDISACCHARIDE 4'-KINASE, MITOCHONDRIAL-RELATED"/>
    <property type="match status" value="1"/>
</dbReference>
<keyword evidence="10 13" id="KW-0067">ATP-binding</keyword>
<protein>
    <recommendedName>
        <fullName evidence="4 13">Tetraacyldisaccharide 4'-kinase</fullName>
        <ecNumber evidence="3 13">2.7.1.130</ecNumber>
    </recommendedName>
    <alternativeName>
        <fullName evidence="12 13">Lipid A 4'-kinase</fullName>
    </alternativeName>
</protein>
<comment type="catalytic activity">
    <reaction evidence="13">
        <text>a lipid A disaccharide + ATP = a lipid IVA + ADP + H(+)</text>
        <dbReference type="Rhea" id="RHEA:67840"/>
        <dbReference type="ChEBI" id="CHEBI:15378"/>
        <dbReference type="ChEBI" id="CHEBI:30616"/>
        <dbReference type="ChEBI" id="CHEBI:176343"/>
        <dbReference type="ChEBI" id="CHEBI:176425"/>
        <dbReference type="ChEBI" id="CHEBI:456216"/>
        <dbReference type="EC" id="2.7.1.130"/>
    </reaction>
</comment>
<evidence type="ECO:0000256" key="4">
    <source>
        <dbReference type="ARBA" id="ARBA00016436"/>
    </source>
</evidence>
<dbReference type="GO" id="GO:0009245">
    <property type="term" value="P:lipid A biosynthetic process"/>
    <property type="evidence" value="ECO:0007669"/>
    <property type="project" value="UniProtKB-UniRule"/>
</dbReference>
<dbReference type="STRING" id="419481.SAMN05216233_101218"/>
<sequence>MTDYIERAFEDDGKTSPVSPKVALLGLSKVYGALGRVKRLAYEKGVLEAKRLPAKVVAIGNLTAGGTGKTPMTLFAARWYRQKGARVVIVSRGYGGSLSKRGAVVSDGDVVFLSPHEAGDEPVMMAEQLPGVPVVIGSDRVAAGMEACDRFRPDVVILDDAYQHIRLARDLNILLADASRPFGNGHVLPRGPLREPLSALSWADAVVLTRAGDGAAGDFLSHLSGELKSRAAALPVFASSHRVSLSDGAGTPMTPDALGPAFLFSGIAKNHAFEEGARALGVSIAGSRFFGDHHPYTEAEITALEAQARDCGASVLLTTDKDRVKVRTMTTMPLATISVSIDFGEDLSAVTSLLDILLRP</sequence>
<keyword evidence="8 13" id="KW-0547">Nucleotide-binding</keyword>
<dbReference type="GO" id="GO:0009029">
    <property type="term" value="F:lipid-A 4'-kinase activity"/>
    <property type="evidence" value="ECO:0007669"/>
    <property type="project" value="UniProtKB-UniRule"/>
</dbReference>
<keyword evidence="15" id="KW-1185">Reference proteome</keyword>
<evidence type="ECO:0000313" key="14">
    <source>
        <dbReference type="EMBL" id="SCX77757.1"/>
    </source>
</evidence>
<evidence type="ECO:0000256" key="8">
    <source>
        <dbReference type="ARBA" id="ARBA00022741"/>
    </source>
</evidence>
<comment type="pathway">
    <text evidence="2 13">Glycolipid biosynthesis; lipid IV(A) biosynthesis; lipid IV(A) from (3R)-3-hydroxytetradecanoyl-[acyl-carrier-protein] and UDP-N-acetyl-alpha-D-glucosamine: step 6/6.</text>
</comment>
<evidence type="ECO:0000256" key="6">
    <source>
        <dbReference type="ARBA" id="ARBA00022556"/>
    </source>
</evidence>
<evidence type="ECO:0000256" key="5">
    <source>
        <dbReference type="ARBA" id="ARBA00022516"/>
    </source>
</evidence>
<dbReference type="GO" id="GO:0005886">
    <property type="term" value="C:plasma membrane"/>
    <property type="evidence" value="ECO:0007669"/>
    <property type="project" value="TreeGrafter"/>
</dbReference>
<evidence type="ECO:0000256" key="13">
    <source>
        <dbReference type="HAMAP-Rule" id="MF_00409"/>
    </source>
</evidence>
<keyword evidence="9 13" id="KW-0418">Kinase</keyword>
<reference evidence="14 15" key="1">
    <citation type="submission" date="2016-10" db="EMBL/GenBank/DDBJ databases">
        <authorList>
            <person name="de Groot N.N."/>
        </authorList>
    </citation>
    <scope>NUCLEOTIDE SEQUENCE [LARGE SCALE GENOMIC DNA]</scope>
    <source>
        <strain evidence="14 15">AA1</strain>
    </source>
</reference>
<dbReference type="NCBIfam" id="TIGR00682">
    <property type="entry name" value="lpxK"/>
    <property type="match status" value="1"/>
</dbReference>
<comment type="function">
    <text evidence="1 13">Transfers the gamma-phosphate of ATP to the 4'-position of a tetraacyldisaccharide 1-phosphate intermediate (termed DS-1-P) to form tetraacyldisaccharide 1,4'-bis-phosphate (lipid IVA).</text>
</comment>
<evidence type="ECO:0000256" key="10">
    <source>
        <dbReference type="ARBA" id="ARBA00022840"/>
    </source>
</evidence>
<dbReference type="HAMAP" id="MF_00409">
    <property type="entry name" value="LpxK"/>
    <property type="match status" value="1"/>
</dbReference>
<dbReference type="EC" id="2.7.1.130" evidence="3 13"/>
<dbReference type="GO" id="GO:0009244">
    <property type="term" value="P:lipopolysaccharide core region biosynthetic process"/>
    <property type="evidence" value="ECO:0007669"/>
    <property type="project" value="TreeGrafter"/>
</dbReference>
<evidence type="ECO:0000256" key="7">
    <source>
        <dbReference type="ARBA" id="ARBA00022679"/>
    </source>
</evidence>
<organism evidence="14 15">
    <name type="scientific">Desulfoluna spongiiphila</name>
    <dbReference type="NCBI Taxonomy" id="419481"/>
    <lineage>
        <taxon>Bacteria</taxon>
        <taxon>Pseudomonadati</taxon>
        <taxon>Thermodesulfobacteriota</taxon>
        <taxon>Desulfobacteria</taxon>
        <taxon>Desulfobacterales</taxon>
        <taxon>Desulfolunaceae</taxon>
        <taxon>Desulfoluna</taxon>
    </lineage>
</organism>
<evidence type="ECO:0000256" key="9">
    <source>
        <dbReference type="ARBA" id="ARBA00022777"/>
    </source>
</evidence>
<dbReference type="EMBL" id="FMUX01000001">
    <property type="protein sequence ID" value="SCX77757.1"/>
    <property type="molecule type" value="Genomic_DNA"/>
</dbReference>
<dbReference type="SUPFAM" id="SSF52540">
    <property type="entry name" value="P-loop containing nucleoside triphosphate hydrolases"/>
    <property type="match status" value="1"/>
</dbReference>
<keyword evidence="11 13" id="KW-0443">Lipid metabolism</keyword>
<dbReference type="InterPro" id="IPR003758">
    <property type="entry name" value="LpxK"/>
</dbReference>
<dbReference type="GO" id="GO:0005524">
    <property type="term" value="F:ATP binding"/>
    <property type="evidence" value="ECO:0007669"/>
    <property type="project" value="UniProtKB-UniRule"/>
</dbReference>
<keyword evidence="5 13" id="KW-0444">Lipid biosynthesis</keyword>
<evidence type="ECO:0000256" key="2">
    <source>
        <dbReference type="ARBA" id="ARBA00004870"/>
    </source>
</evidence>
<name>A0A1G5AIQ8_9BACT</name>